<dbReference type="Pfam" id="PF13229">
    <property type="entry name" value="Beta_helix"/>
    <property type="match status" value="1"/>
</dbReference>
<dbReference type="Proteomes" id="UP000013827">
    <property type="component" value="Unassembled WGS sequence"/>
</dbReference>
<name>A0A0D3I7M8_EMIH1</name>
<dbReference type="PANTHER" id="PTHR11319:SF35">
    <property type="entry name" value="OUTER MEMBRANE PROTEIN PMPC-RELATED"/>
    <property type="match status" value="1"/>
</dbReference>
<dbReference type="PaxDb" id="2903-EOD07263"/>
<dbReference type="PANTHER" id="PTHR11319">
    <property type="entry name" value="G PROTEIN-COUPLED RECEPTOR-RELATED"/>
    <property type="match status" value="1"/>
</dbReference>
<reference evidence="4" key="1">
    <citation type="journal article" date="2013" name="Nature">
        <title>Pan genome of the phytoplankton Emiliania underpins its global distribution.</title>
        <authorList>
            <person name="Read B.A."/>
            <person name="Kegel J."/>
            <person name="Klute M.J."/>
            <person name="Kuo A."/>
            <person name="Lefebvre S.C."/>
            <person name="Maumus F."/>
            <person name="Mayer C."/>
            <person name="Miller J."/>
            <person name="Monier A."/>
            <person name="Salamov A."/>
            <person name="Young J."/>
            <person name="Aguilar M."/>
            <person name="Claverie J.M."/>
            <person name="Frickenhaus S."/>
            <person name="Gonzalez K."/>
            <person name="Herman E.K."/>
            <person name="Lin Y.C."/>
            <person name="Napier J."/>
            <person name="Ogata H."/>
            <person name="Sarno A.F."/>
            <person name="Shmutz J."/>
            <person name="Schroeder D."/>
            <person name="de Vargas C."/>
            <person name="Verret F."/>
            <person name="von Dassow P."/>
            <person name="Valentin K."/>
            <person name="Van de Peer Y."/>
            <person name="Wheeler G."/>
            <person name="Dacks J.B."/>
            <person name="Delwiche C.F."/>
            <person name="Dyhrman S.T."/>
            <person name="Glockner G."/>
            <person name="John U."/>
            <person name="Richards T."/>
            <person name="Worden A.Z."/>
            <person name="Zhang X."/>
            <person name="Grigoriev I.V."/>
            <person name="Allen A.E."/>
            <person name="Bidle K."/>
            <person name="Borodovsky M."/>
            <person name="Bowler C."/>
            <person name="Brownlee C."/>
            <person name="Cock J.M."/>
            <person name="Elias M."/>
            <person name="Gladyshev V.N."/>
            <person name="Groth M."/>
            <person name="Guda C."/>
            <person name="Hadaegh A."/>
            <person name="Iglesias-Rodriguez M.D."/>
            <person name="Jenkins J."/>
            <person name="Jones B.M."/>
            <person name="Lawson T."/>
            <person name="Leese F."/>
            <person name="Lindquist E."/>
            <person name="Lobanov A."/>
            <person name="Lomsadze A."/>
            <person name="Malik S.B."/>
            <person name="Marsh M.E."/>
            <person name="Mackinder L."/>
            <person name="Mock T."/>
            <person name="Mueller-Roeber B."/>
            <person name="Pagarete A."/>
            <person name="Parker M."/>
            <person name="Probert I."/>
            <person name="Quesneville H."/>
            <person name="Raines C."/>
            <person name="Rensing S.A."/>
            <person name="Riano-Pachon D.M."/>
            <person name="Richier S."/>
            <person name="Rokitta S."/>
            <person name="Shiraiwa Y."/>
            <person name="Soanes D.M."/>
            <person name="van der Giezen M."/>
            <person name="Wahlund T.M."/>
            <person name="Williams B."/>
            <person name="Wilson W."/>
            <person name="Wolfe G."/>
            <person name="Wurch L.L."/>
        </authorList>
    </citation>
    <scope>NUCLEOTIDE SEQUENCE</scope>
</reference>
<evidence type="ECO:0000259" key="2">
    <source>
        <dbReference type="Pfam" id="PF13229"/>
    </source>
</evidence>
<feature type="signal peptide" evidence="1">
    <location>
        <begin position="1"/>
        <end position="17"/>
    </location>
</feature>
<feature type="chain" id="PRO_5044275361" description="Right handed beta helix domain-containing protein" evidence="1">
    <location>
        <begin position="18"/>
        <end position="581"/>
    </location>
</feature>
<dbReference type="KEGG" id="ehx:EMIHUDRAFT_198648"/>
<dbReference type="InterPro" id="IPR012334">
    <property type="entry name" value="Pectin_lyas_fold"/>
</dbReference>
<protein>
    <recommendedName>
        <fullName evidence="2">Right handed beta helix domain-containing protein</fullName>
    </recommendedName>
</protein>
<reference evidence="3" key="2">
    <citation type="submission" date="2024-10" db="UniProtKB">
        <authorList>
            <consortium name="EnsemblProtists"/>
        </authorList>
    </citation>
    <scope>IDENTIFICATION</scope>
</reference>
<dbReference type="InterPro" id="IPR039448">
    <property type="entry name" value="Beta_helix"/>
</dbReference>
<dbReference type="HOGENOM" id="CLU_469673_0_0_1"/>
<dbReference type="RefSeq" id="XP_005759692.1">
    <property type="nucleotide sequence ID" value="XM_005759635.1"/>
</dbReference>
<organism evidence="3 4">
    <name type="scientific">Emiliania huxleyi (strain CCMP1516)</name>
    <dbReference type="NCBI Taxonomy" id="280463"/>
    <lineage>
        <taxon>Eukaryota</taxon>
        <taxon>Haptista</taxon>
        <taxon>Haptophyta</taxon>
        <taxon>Prymnesiophyceae</taxon>
        <taxon>Isochrysidales</taxon>
        <taxon>Noelaerhabdaceae</taxon>
        <taxon>Emiliania</taxon>
    </lineage>
</organism>
<dbReference type="EnsemblProtists" id="EOD07263">
    <property type="protein sequence ID" value="EOD07263"/>
    <property type="gene ID" value="EMIHUDRAFT_198648"/>
</dbReference>
<evidence type="ECO:0000256" key="1">
    <source>
        <dbReference type="SAM" id="SignalP"/>
    </source>
</evidence>
<dbReference type="GeneID" id="17253438"/>
<sequence length="581" mass="60318">MICILATIVALPTVCASLPPDSCVHARLGGRRAVVGPADASRESVTEPPDAATIPREILEATVIDGSDAVKHFNLERHSPEAALSAPPDLTASVGSTSPCGARRTMWGVEREYNRGCVSTSAPTLLLLLLAACGSGLLLLRILAAGGGLLCKWAQRFGATSGGGLLGMCAPRSGAALGQRASKAVRPRLSKSRGLVAFLLLLCFLPVARAGSGEAGSGEAGSGEAGFVVLSSVPYTGSDECRWGLCPDFQTEYGVSLSPGVECELVMKDSYGDGWDGASWSGLGQEGLAVADGYEERKSFVDVSFTGCEASESGGGMNVYRSGDVTLEGASFSECTAVKDGGGMFVYSSVGVSLDGASFSECTSGRDGGGMSVWNSGDVSLEGSSVVGCTSGSRAALYLTAVDRLALTNSQFVDNIASQTPAALFFTSRIAATDSILRNTTFFGNSAPGNITILAASPLTWDCPLGSWMPNVGQIDGDLSGCNRLCAEVFCDDSSGQPKETLDKYRFTGHDGLSDSLCKAFLAGKFVGVDYINGANGVLDWMGASLHAQRLPRIHVKDLYVIPSKMRRFGAFLNLLFVGIG</sequence>
<evidence type="ECO:0000313" key="3">
    <source>
        <dbReference type="EnsemblProtists" id="EOD07263"/>
    </source>
</evidence>
<evidence type="ECO:0000313" key="4">
    <source>
        <dbReference type="Proteomes" id="UP000013827"/>
    </source>
</evidence>
<dbReference type="Gene3D" id="2.160.20.10">
    <property type="entry name" value="Single-stranded right-handed beta-helix, Pectin lyase-like"/>
    <property type="match status" value="1"/>
</dbReference>
<proteinExistence type="predicted"/>
<keyword evidence="1" id="KW-0732">Signal</keyword>
<feature type="domain" description="Right handed beta helix" evidence="2">
    <location>
        <begin position="303"/>
        <end position="446"/>
    </location>
</feature>
<dbReference type="AlphaFoldDB" id="A0A0D3I7M8"/>
<keyword evidence="4" id="KW-1185">Reference proteome</keyword>
<accession>A0A0D3I7M8</accession>
<dbReference type="InterPro" id="IPR011050">
    <property type="entry name" value="Pectin_lyase_fold/virulence"/>
</dbReference>
<dbReference type="SUPFAM" id="SSF51126">
    <property type="entry name" value="Pectin lyase-like"/>
    <property type="match status" value="1"/>
</dbReference>